<dbReference type="RefSeq" id="WP_183553021.1">
    <property type="nucleotide sequence ID" value="NZ_JACHBX010000001.1"/>
</dbReference>
<feature type="domain" description="KaiC" evidence="7">
    <location>
        <begin position="8"/>
        <end position="243"/>
    </location>
</feature>
<name>A0A7W9WZ67_9BURK</name>
<dbReference type="PROSITE" id="PS51146">
    <property type="entry name" value="KAIC"/>
    <property type="match status" value="2"/>
</dbReference>
<evidence type="ECO:0000256" key="1">
    <source>
        <dbReference type="ARBA" id="ARBA00012513"/>
    </source>
</evidence>
<dbReference type="EMBL" id="JACHBX010000001">
    <property type="protein sequence ID" value="MBB6133533.1"/>
    <property type="molecule type" value="Genomic_DNA"/>
</dbReference>
<keyword evidence="9" id="KW-1185">Reference proteome</keyword>
<organism evidence="8 9">
    <name type="scientific">Massilia aurea</name>
    <dbReference type="NCBI Taxonomy" id="373040"/>
    <lineage>
        <taxon>Bacteria</taxon>
        <taxon>Pseudomonadati</taxon>
        <taxon>Pseudomonadota</taxon>
        <taxon>Betaproteobacteria</taxon>
        <taxon>Burkholderiales</taxon>
        <taxon>Oxalobacteraceae</taxon>
        <taxon>Telluria group</taxon>
        <taxon>Massilia</taxon>
    </lineage>
</organism>
<dbReference type="GO" id="GO:0005524">
    <property type="term" value="F:ATP binding"/>
    <property type="evidence" value="ECO:0007669"/>
    <property type="project" value="InterPro"/>
</dbReference>
<dbReference type="GO" id="GO:0004674">
    <property type="term" value="F:protein serine/threonine kinase activity"/>
    <property type="evidence" value="ECO:0007669"/>
    <property type="project" value="UniProtKB-EC"/>
</dbReference>
<dbReference type="GO" id="GO:0016787">
    <property type="term" value="F:hydrolase activity"/>
    <property type="evidence" value="ECO:0007669"/>
    <property type="project" value="UniProtKB-KW"/>
</dbReference>
<keyword evidence="5" id="KW-0418">Kinase</keyword>
<evidence type="ECO:0000256" key="6">
    <source>
        <dbReference type="ARBA" id="ARBA00022801"/>
    </source>
</evidence>
<evidence type="ECO:0000313" key="8">
    <source>
        <dbReference type="EMBL" id="MBB6133533.1"/>
    </source>
</evidence>
<dbReference type="PANTHER" id="PTHR42926:SF1">
    <property type="entry name" value="CIRCADIAN CLOCK OSCILLATOR PROTEIN KAIC 1"/>
    <property type="match status" value="1"/>
</dbReference>
<dbReference type="InterPro" id="IPR010624">
    <property type="entry name" value="KaiC_dom"/>
</dbReference>
<evidence type="ECO:0000256" key="4">
    <source>
        <dbReference type="ARBA" id="ARBA00022737"/>
    </source>
</evidence>
<dbReference type="InterPro" id="IPR003593">
    <property type="entry name" value="AAA+_ATPase"/>
</dbReference>
<sequence length="488" mass="53359">MSDKVSLGKLSTGVQGLDVLLGGGLSEFSFNLIAGPPGSGKTTLAHQIMFSIATPERRALFFTVLGEPPLKMLRYQQQYSFFDMQKVGTAVRYVNLAEDLRAGDFSTVLARVMKEVEDFAPSLVFVDSFRSVAQTARSGNEGVADLQHFIQDLGTRMTSWQATTFLIGEYANSDVEASPIMTVADGMISLTPVHDDNSVVRKMRVVKMRGQAHMNGSHTFRITSDGIRVYPRMLPPLAQDHHDGAPTDRHHRRIPTGTRDLDVLLHGGLPQGHSLMVTGPSGCGKTILATRFLQEGVHHGEKGVALSFEKGTSRLRNAELAAMVDAGDVVVLESRMIDLTVDELLEALNEAIDRTGARRVVVDSLSELSLYLAPEGRNQLRATVFQMLTSLAKRNVTVLVTMGMDDDFTHLRFSQAEVAYLTDAIVLMRFGESAGQLRRFISVVKVRGSSHSHDLREFHIDDAGIHIDAISSAHEGVLHGLPTTRGAT</sequence>
<comment type="caution">
    <text evidence="8">The sequence shown here is derived from an EMBL/GenBank/DDBJ whole genome shotgun (WGS) entry which is preliminary data.</text>
</comment>
<dbReference type="Proteomes" id="UP000540787">
    <property type="component" value="Unassembled WGS sequence"/>
</dbReference>
<dbReference type="AlphaFoldDB" id="A0A7W9WZ67"/>
<feature type="domain" description="KaiC" evidence="7">
    <location>
        <begin position="252"/>
        <end position="481"/>
    </location>
</feature>
<evidence type="ECO:0000256" key="5">
    <source>
        <dbReference type="ARBA" id="ARBA00022777"/>
    </source>
</evidence>
<dbReference type="SMART" id="SM00382">
    <property type="entry name" value="AAA"/>
    <property type="match status" value="2"/>
</dbReference>
<protein>
    <recommendedName>
        <fullName evidence="1">non-specific serine/threonine protein kinase</fullName>
        <ecNumber evidence="1">2.7.11.1</ecNumber>
    </recommendedName>
</protein>
<dbReference type="PIRSF" id="PIRSF039117">
    <property type="entry name" value="KaiC"/>
    <property type="match status" value="1"/>
</dbReference>
<dbReference type="InterPro" id="IPR030665">
    <property type="entry name" value="KaiC"/>
</dbReference>
<dbReference type="Pfam" id="PF06745">
    <property type="entry name" value="ATPase"/>
    <property type="match status" value="2"/>
</dbReference>
<dbReference type="InterPro" id="IPR014774">
    <property type="entry name" value="KaiC-like_dom"/>
</dbReference>
<dbReference type="InterPro" id="IPR051347">
    <property type="entry name" value="Circadian_clock_KaiC-rel"/>
</dbReference>
<evidence type="ECO:0000313" key="9">
    <source>
        <dbReference type="Proteomes" id="UP000540787"/>
    </source>
</evidence>
<gene>
    <name evidence="8" type="ORF">HD842_001644</name>
</gene>
<keyword evidence="3" id="KW-0808">Transferase</keyword>
<accession>A0A7W9WZ67</accession>
<evidence type="ECO:0000259" key="7">
    <source>
        <dbReference type="PROSITE" id="PS51146"/>
    </source>
</evidence>
<dbReference type="EC" id="2.7.11.1" evidence="1"/>
<keyword evidence="4" id="KW-0677">Repeat</keyword>
<keyword evidence="2" id="KW-0597">Phosphoprotein</keyword>
<dbReference type="InterPro" id="IPR027417">
    <property type="entry name" value="P-loop_NTPase"/>
</dbReference>
<evidence type="ECO:0000256" key="2">
    <source>
        <dbReference type="ARBA" id="ARBA00022553"/>
    </source>
</evidence>
<keyword evidence="6" id="KW-0378">Hydrolase</keyword>
<reference evidence="8 9" key="1">
    <citation type="submission" date="2020-08" db="EMBL/GenBank/DDBJ databases">
        <title>The Agave Microbiome: Exploring the role of microbial communities in plant adaptations to desert environments.</title>
        <authorList>
            <person name="Partida-Martinez L.P."/>
        </authorList>
    </citation>
    <scope>NUCLEOTIDE SEQUENCE [LARGE SCALE GENOMIC DNA]</scope>
    <source>
        <strain evidence="8 9">AT3.2</strain>
    </source>
</reference>
<dbReference type="Gene3D" id="3.40.50.300">
    <property type="entry name" value="P-loop containing nucleotide triphosphate hydrolases"/>
    <property type="match status" value="2"/>
</dbReference>
<evidence type="ECO:0000256" key="3">
    <source>
        <dbReference type="ARBA" id="ARBA00022679"/>
    </source>
</evidence>
<dbReference type="SUPFAM" id="SSF52540">
    <property type="entry name" value="P-loop containing nucleoside triphosphate hydrolases"/>
    <property type="match status" value="2"/>
</dbReference>
<proteinExistence type="predicted"/>
<dbReference type="PANTHER" id="PTHR42926">
    <property type="match status" value="1"/>
</dbReference>